<comment type="caution">
    <text evidence="1">The sequence shown here is derived from an EMBL/GenBank/DDBJ whole genome shotgun (WGS) entry which is preliminary data.</text>
</comment>
<gene>
    <name evidence="1" type="ORF">DS079_15860</name>
</gene>
<keyword evidence="2" id="KW-1185">Reference proteome</keyword>
<name>A0A3R8QSZ5_9MICO</name>
<dbReference type="InterPro" id="IPR036390">
    <property type="entry name" value="WH_DNA-bd_sf"/>
</dbReference>
<reference evidence="1 2" key="1">
    <citation type="submission" date="2018-07" db="EMBL/GenBank/DDBJ databases">
        <title>Brachybacteriurn paraconglorneratum KCTC 9916.</title>
        <authorList>
            <person name="Li Y."/>
        </authorList>
    </citation>
    <scope>NUCLEOTIDE SEQUENCE [LARGE SCALE GENOMIC DNA]</scope>
    <source>
        <strain evidence="1 2">KCTC 9916</strain>
    </source>
</reference>
<dbReference type="RefSeq" id="WP_126988759.1">
    <property type="nucleotide sequence ID" value="NZ_ML133863.1"/>
</dbReference>
<evidence type="ECO:0000313" key="2">
    <source>
        <dbReference type="Proteomes" id="UP000274327"/>
    </source>
</evidence>
<dbReference type="GeneID" id="78122494"/>
<dbReference type="AlphaFoldDB" id="A0A3R8QSZ5"/>
<dbReference type="Proteomes" id="UP000274327">
    <property type="component" value="Unassembled WGS sequence"/>
</dbReference>
<sequence>MGNASNRETTLVDAALRSISALLPASWSLRTEADGQGGPLRADALAVLTGSDGSTVRFVVEAKPSGASVGVLLPRLREMAVQFELPVLFVTDYVGPALRDALAAEGFSYADGTGWVRVSTTAPLILLTGRGADRSPRARESSAVARLDGIAAGRIIRTLCAVEVPFGVRALADRAGVSPGSVSKVLPTLAREGVLDRGGRGAVMAVRRRALVRRWVQDYSFRRTNLSLRHFIAPRGLDRTQSRLAELEQPTTLTGSAAARRYLPDGATSVVPLRLLALYSSDPEALAAELRLVPADPAEANVVIAAPQDERVLDMPLAPAALVIADLLTLPGRADAEAEQLADALALTDPAWKD</sequence>
<dbReference type="SUPFAM" id="SSF46785">
    <property type="entry name" value="Winged helix' DNA-binding domain"/>
    <property type="match status" value="1"/>
</dbReference>
<evidence type="ECO:0000313" key="1">
    <source>
        <dbReference type="EMBL" id="RRR17194.1"/>
    </source>
</evidence>
<protein>
    <recommendedName>
        <fullName evidence="3">HTH iclR-type domain-containing protein</fullName>
    </recommendedName>
</protein>
<organism evidence="1 2">
    <name type="scientific">Brachybacterium paraconglomeratum</name>
    <dbReference type="NCBI Taxonomy" id="173362"/>
    <lineage>
        <taxon>Bacteria</taxon>
        <taxon>Bacillati</taxon>
        <taxon>Actinomycetota</taxon>
        <taxon>Actinomycetes</taxon>
        <taxon>Micrococcales</taxon>
        <taxon>Dermabacteraceae</taxon>
        <taxon>Brachybacterium</taxon>
    </lineage>
</organism>
<dbReference type="EMBL" id="QOCI01000017">
    <property type="protein sequence ID" value="RRR17194.1"/>
    <property type="molecule type" value="Genomic_DNA"/>
</dbReference>
<accession>A0A3R8QSZ5</accession>
<evidence type="ECO:0008006" key="3">
    <source>
        <dbReference type="Google" id="ProtNLM"/>
    </source>
</evidence>
<proteinExistence type="predicted"/>